<feature type="region of interest" description="Disordered" evidence="1">
    <location>
        <begin position="780"/>
        <end position="799"/>
    </location>
</feature>
<dbReference type="InterPro" id="IPR022190">
    <property type="entry name" value="DUF3716"/>
</dbReference>
<feature type="compositionally biased region" description="Polar residues" evidence="1">
    <location>
        <begin position="192"/>
        <end position="209"/>
    </location>
</feature>
<feature type="compositionally biased region" description="Basic and acidic residues" evidence="1">
    <location>
        <begin position="383"/>
        <end position="395"/>
    </location>
</feature>
<feature type="compositionally biased region" description="Polar residues" evidence="1">
    <location>
        <begin position="110"/>
        <end position="147"/>
    </location>
</feature>
<dbReference type="EMBL" id="JAVLET010000005">
    <property type="protein sequence ID" value="KAL0469616.1"/>
    <property type="molecule type" value="Genomic_DNA"/>
</dbReference>
<feature type="region of interest" description="Disordered" evidence="1">
    <location>
        <begin position="181"/>
        <end position="226"/>
    </location>
</feature>
<protein>
    <submittedName>
        <fullName evidence="2">Uncharacterized protein</fullName>
    </submittedName>
</protein>
<feature type="region of interest" description="Disordered" evidence="1">
    <location>
        <begin position="1320"/>
        <end position="1342"/>
    </location>
</feature>
<feature type="region of interest" description="Disordered" evidence="1">
    <location>
        <begin position="246"/>
        <end position="286"/>
    </location>
</feature>
<feature type="compositionally biased region" description="Polar residues" evidence="1">
    <location>
        <begin position="264"/>
        <end position="276"/>
    </location>
</feature>
<feature type="compositionally biased region" description="Polar residues" evidence="1">
    <location>
        <begin position="324"/>
        <end position="341"/>
    </location>
</feature>
<keyword evidence="3" id="KW-1185">Reference proteome</keyword>
<feature type="region of interest" description="Disordered" evidence="1">
    <location>
        <begin position="95"/>
        <end position="168"/>
    </location>
</feature>
<feature type="compositionally biased region" description="Low complexity" evidence="1">
    <location>
        <begin position="249"/>
        <end position="262"/>
    </location>
</feature>
<feature type="compositionally biased region" description="Basic and acidic residues" evidence="1">
    <location>
        <begin position="507"/>
        <end position="528"/>
    </location>
</feature>
<feature type="region of interest" description="Disordered" evidence="1">
    <location>
        <begin position="362"/>
        <end position="479"/>
    </location>
</feature>
<gene>
    <name evidence="2" type="ORF">QR685DRAFT_598036</name>
</gene>
<feature type="compositionally biased region" description="Acidic residues" evidence="1">
    <location>
        <begin position="458"/>
        <end position="469"/>
    </location>
</feature>
<reference evidence="2 3" key="1">
    <citation type="submission" date="2023-09" db="EMBL/GenBank/DDBJ databases">
        <title>Multi-omics analysis of a traditional fermented food reveals byproduct-associated fungal strains for waste-to-food upcycling.</title>
        <authorList>
            <consortium name="Lawrence Berkeley National Laboratory"/>
            <person name="Rekdal V.M."/>
            <person name="Villalobos-Escobedo J.M."/>
            <person name="Rodriguez-Valeron N."/>
            <person name="Garcia M.O."/>
            <person name="Vasquez D.P."/>
            <person name="Damayanti I."/>
            <person name="Sorensen P.M."/>
            <person name="Baidoo E.E."/>
            <person name="De Carvalho A.C."/>
            <person name="Riley R."/>
            <person name="Lipzen A."/>
            <person name="He G."/>
            <person name="Yan M."/>
            <person name="Haridas S."/>
            <person name="Daum C."/>
            <person name="Yoshinaga Y."/>
            <person name="Ng V."/>
            <person name="Grigoriev I.V."/>
            <person name="Munk R."/>
            <person name="Nuraida L."/>
            <person name="Wijaya C.H."/>
            <person name="Morales P.-C."/>
            <person name="Keasling J.D."/>
        </authorList>
    </citation>
    <scope>NUCLEOTIDE SEQUENCE [LARGE SCALE GENOMIC DNA]</scope>
    <source>
        <strain evidence="2 3">FGSC 2613</strain>
    </source>
</reference>
<dbReference type="Proteomes" id="UP001451303">
    <property type="component" value="Unassembled WGS sequence"/>
</dbReference>
<evidence type="ECO:0000256" key="1">
    <source>
        <dbReference type="SAM" id="MobiDB-lite"/>
    </source>
</evidence>
<comment type="caution">
    <text evidence="2">The sequence shown here is derived from an EMBL/GenBank/DDBJ whole genome shotgun (WGS) entry which is preliminary data.</text>
</comment>
<evidence type="ECO:0000313" key="2">
    <source>
        <dbReference type="EMBL" id="KAL0469616.1"/>
    </source>
</evidence>
<feature type="compositionally biased region" description="Polar residues" evidence="1">
    <location>
        <begin position="1241"/>
        <end position="1254"/>
    </location>
</feature>
<feature type="region of interest" description="Disordered" evidence="1">
    <location>
        <begin position="715"/>
        <end position="735"/>
    </location>
</feature>
<feature type="region of interest" description="Disordered" evidence="1">
    <location>
        <begin position="1195"/>
        <end position="1254"/>
    </location>
</feature>
<feature type="compositionally biased region" description="Acidic residues" evidence="1">
    <location>
        <begin position="494"/>
        <end position="506"/>
    </location>
</feature>
<accession>A0ABR3DAA0</accession>
<sequence>MYNLNNGLLLQLLSFQVYLLFFLHVVDFVCPLGNPQCTGTRVALFRTGAPAVESSSTHCVNFTVPRPHPSRLEAATFSFTVLRWRGINTMSQDLSSSQGHIGPLSKAPLSIQSCPTTTSQESPSLNNKEQIGSSSSAGCETPQATSEAQDHDPKLQGCGGHETKLVPGEGDTERLQACLKHPNISDNARPASGTNSRGVENVTTKTTAASGKPLAKPSSLQSQPAPAAFPRQDDLMLHGILETRNTAVSSSKSDASAPSRKSLPGTSTLQGQSAKENNVGLPRPILNNTQKTSLLSNASNPFRFPNRLLSAASKKAHQQKKPSELSSSSGTVAPRSKQASGSTIASVYFKGNGSYYTPFHSASPGVSKHPSKRAMDGTASTESKLRPSSEKDRLESSSQLSQPVPGVPALTSKDPRQKSELTHSEISESASSLNQLHKKPKDPNPSENTQETLRDDRDSEDSELSDIESVDPRSFSSNTTASALGQLHGLVIVDSDDDNDDDDNNNDDDRVTYDAEKDDGGRENDAFADHPANSVSATNTSCPYTKHTKDSALDDTPYKVRKDQFGNITKTEGALIPIGYQFFDGDFPWICPVRSCRTLHPSIKALGNHFSHGHKGACYNDNLDGTLTFLGQYTKMPHKQPPIIVSKKAMSLDDSPMLEPSHTVANHYKFNSGLSGDKLSEHMPRRQSQSNQLVSGQAIVAVRDSPLPKPKKILTMADPDRPYNMWPSPQRGSATNSRAIIDATGKLEQLYGFQTHRGCHLNDNLDGTFTILHSPSQAQLDDKDYTDTPSAVVSREPSDIEPIQSPKIRIKDPLGTQPIWFSLSLYMESTTKRHTKAVKDTTPYSVPTKIKVVRPGPRETPLKLATEVHSGGELIMASKDRKYTFWWGKSSSWYIICGSEPQGHTGCHDPRRNAWSLGSHFTKMHSSVSLNDNKDGTFSIVGTHQYGAPRVVSKRLVSLHKDPVVEACLPVLKKLKIEEEERKRSQMEGSTHKSITEKPATDSEELWKYLCSMVDRELARPSHLSFNHLMALPRIRDLDIINKSLDPKQLKHSALAVALVIQVTGVERLVKQCTACRRGDGPFYECVSICPELAHEIAESSTQLVTSPTNRWCCMNCVLNKSATMCSLKASTLERLEDGRVKENIQQWMISPQRPAAIVKRKHVLVDDEADKDVHLYRQDVTSFSYRRSGRLRSLVETTPSESQKRSFASTDMASATSQAVSTTREDNVSSLRSSKRIRSTQHAPRQDPTPSAIQESLEVEHWEREEKAIPGENGPADNLALSSSYNLSTHQISSTSSTQICSFPSFSLHVIKIPTGGSHELPATSDVSSSSSSSRKQQHQTRMCTVIAGKLRVKIKTMEDETEGMEFNIGVHGLLKLEKEMECKFENWGYNEAVLQVVGVSGE</sequence>
<organism evidence="2 3">
    <name type="scientific">Neurospora intermedia</name>
    <dbReference type="NCBI Taxonomy" id="5142"/>
    <lineage>
        <taxon>Eukaryota</taxon>
        <taxon>Fungi</taxon>
        <taxon>Dikarya</taxon>
        <taxon>Ascomycota</taxon>
        <taxon>Pezizomycotina</taxon>
        <taxon>Sordariomycetes</taxon>
        <taxon>Sordariomycetidae</taxon>
        <taxon>Sordariales</taxon>
        <taxon>Sordariaceae</taxon>
        <taxon>Neurospora</taxon>
    </lineage>
</organism>
<evidence type="ECO:0000313" key="3">
    <source>
        <dbReference type="Proteomes" id="UP001451303"/>
    </source>
</evidence>
<name>A0ABR3DAA0_NEUIN</name>
<feature type="compositionally biased region" description="Basic and acidic residues" evidence="1">
    <location>
        <begin position="413"/>
        <end position="426"/>
    </location>
</feature>
<proteinExistence type="predicted"/>
<feature type="region of interest" description="Disordered" evidence="1">
    <location>
        <begin position="312"/>
        <end position="341"/>
    </location>
</feature>
<feature type="compositionally biased region" description="Polar residues" evidence="1">
    <location>
        <begin position="533"/>
        <end position="543"/>
    </location>
</feature>
<feature type="compositionally biased region" description="Polar residues" evidence="1">
    <location>
        <begin position="1196"/>
        <end position="1233"/>
    </location>
</feature>
<dbReference type="Pfam" id="PF12511">
    <property type="entry name" value="DUF3716"/>
    <property type="match status" value="1"/>
</dbReference>
<feature type="region of interest" description="Disordered" evidence="1">
    <location>
        <begin position="493"/>
        <end position="549"/>
    </location>
</feature>